<dbReference type="CDD" id="cd17541">
    <property type="entry name" value="REC_CheB-like"/>
    <property type="match status" value="1"/>
</dbReference>
<keyword evidence="1 5" id="KW-0963">Cytoplasm</keyword>
<dbReference type="Proteomes" id="UP000474778">
    <property type="component" value="Unassembled WGS sequence"/>
</dbReference>
<dbReference type="CDD" id="cd16432">
    <property type="entry name" value="CheB_Rec"/>
    <property type="match status" value="1"/>
</dbReference>
<dbReference type="InterPro" id="IPR001789">
    <property type="entry name" value="Sig_transdc_resp-reg_receiver"/>
</dbReference>
<dbReference type="GO" id="GO:0005737">
    <property type="term" value="C:cytoplasm"/>
    <property type="evidence" value="ECO:0007669"/>
    <property type="project" value="UniProtKB-SubCell"/>
</dbReference>
<dbReference type="InterPro" id="IPR035909">
    <property type="entry name" value="CheB_C"/>
</dbReference>
<evidence type="ECO:0000256" key="6">
    <source>
        <dbReference type="PROSITE-ProRule" id="PRU00050"/>
    </source>
</evidence>
<comment type="subcellular location">
    <subcellularLocation>
        <location evidence="5">Cytoplasm</location>
    </subcellularLocation>
</comment>
<dbReference type="GO" id="GO:0032259">
    <property type="term" value="P:methylation"/>
    <property type="evidence" value="ECO:0007669"/>
    <property type="project" value="UniProtKB-KW"/>
</dbReference>
<evidence type="ECO:0000256" key="7">
    <source>
        <dbReference type="PROSITE-ProRule" id="PRU00169"/>
    </source>
</evidence>
<dbReference type="InterPro" id="IPR008248">
    <property type="entry name" value="CheB-like"/>
</dbReference>
<evidence type="ECO:0000259" key="8">
    <source>
        <dbReference type="PROSITE" id="PS50110"/>
    </source>
</evidence>
<accession>A0A6L7HXE1</accession>
<dbReference type="InterPro" id="IPR000673">
    <property type="entry name" value="Sig_transdc_resp-reg_Me-estase"/>
</dbReference>
<comment type="catalytic activity">
    <reaction evidence="4 5">
        <text>[protein]-L-glutamate 5-O-methyl ester + H2O = L-glutamyl-[protein] + methanol + H(+)</text>
        <dbReference type="Rhea" id="RHEA:23236"/>
        <dbReference type="Rhea" id="RHEA-COMP:10208"/>
        <dbReference type="Rhea" id="RHEA-COMP:10311"/>
        <dbReference type="ChEBI" id="CHEBI:15377"/>
        <dbReference type="ChEBI" id="CHEBI:15378"/>
        <dbReference type="ChEBI" id="CHEBI:17790"/>
        <dbReference type="ChEBI" id="CHEBI:29973"/>
        <dbReference type="ChEBI" id="CHEBI:82795"/>
        <dbReference type="EC" id="3.1.1.61"/>
    </reaction>
</comment>
<dbReference type="PANTHER" id="PTHR42872:SF6">
    <property type="entry name" value="PROTEIN-GLUTAMATE METHYLESTERASE_PROTEIN-GLUTAMINE GLUTAMINASE"/>
    <property type="match status" value="1"/>
</dbReference>
<dbReference type="Pfam" id="PF00072">
    <property type="entry name" value="Response_reg"/>
    <property type="match status" value="1"/>
</dbReference>
<dbReference type="PANTHER" id="PTHR42872">
    <property type="entry name" value="PROTEIN-GLUTAMATE METHYLESTERASE/PROTEIN-GLUTAMINE GLUTAMINASE"/>
    <property type="match status" value="1"/>
</dbReference>
<dbReference type="SUPFAM" id="SSF52172">
    <property type="entry name" value="CheY-like"/>
    <property type="match status" value="1"/>
</dbReference>
<feature type="modified residue" description="4-aspartylphosphate" evidence="5 7">
    <location>
        <position position="54"/>
    </location>
</feature>
<comment type="similarity">
    <text evidence="5">Belongs to the CheB family.</text>
</comment>
<dbReference type="GO" id="GO:0006935">
    <property type="term" value="P:chemotaxis"/>
    <property type="evidence" value="ECO:0007669"/>
    <property type="project" value="UniProtKB-UniRule"/>
</dbReference>
<dbReference type="RefSeq" id="WP_160795740.1">
    <property type="nucleotide sequence ID" value="NZ_WRPA01000007.1"/>
</dbReference>
<reference evidence="10 11" key="1">
    <citation type="submission" date="2019-12" db="EMBL/GenBank/DDBJ databases">
        <title>Shewanella insulae sp. nov., isolated from a tidal flat.</title>
        <authorList>
            <person name="Yoon J.-H."/>
        </authorList>
    </citation>
    <scope>NUCLEOTIDE SEQUENCE [LARGE SCALE GENOMIC DNA]</scope>
    <source>
        <strain evidence="10 11">JBTF-M18</strain>
    </source>
</reference>
<dbReference type="NCBIfam" id="NF001965">
    <property type="entry name" value="PRK00742.1"/>
    <property type="match status" value="1"/>
</dbReference>
<name>A0A6L7HXE1_9GAMM</name>
<dbReference type="InterPro" id="IPR011006">
    <property type="entry name" value="CheY-like_superfamily"/>
</dbReference>
<comment type="domain">
    <text evidence="5">Contains a C-terminal catalytic domain, and an N-terminal region which modulates catalytic activity.</text>
</comment>
<evidence type="ECO:0000313" key="10">
    <source>
        <dbReference type="EMBL" id="MXR68987.1"/>
    </source>
</evidence>
<dbReference type="EC" id="3.5.1.44" evidence="5"/>
<keyword evidence="10" id="KW-0808">Transferase</keyword>
<dbReference type="AlphaFoldDB" id="A0A6L7HXE1"/>
<feature type="active site" evidence="5 6">
    <location>
        <position position="284"/>
    </location>
</feature>
<feature type="active site" evidence="5 6">
    <location>
        <position position="188"/>
    </location>
</feature>
<dbReference type="PIRSF" id="PIRSF000876">
    <property type="entry name" value="RR_chemtxs_CheB"/>
    <property type="match status" value="1"/>
</dbReference>
<dbReference type="GO" id="GO:0008984">
    <property type="term" value="F:protein-glutamate methylesterase activity"/>
    <property type="evidence" value="ECO:0007669"/>
    <property type="project" value="UniProtKB-UniRule"/>
</dbReference>
<dbReference type="EMBL" id="WRPA01000007">
    <property type="protein sequence ID" value="MXR68987.1"/>
    <property type="molecule type" value="Genomic_DNA"/>
</dbReference>
<organism evidence="10 11">
    <name type="scientific">Shewanella insulae</name>
    <dbReference type="NCBI Taxonomy" id="2681496"/>
    <lineage>
        <taxon>Bacteria</taxon>
        <taxon>Pseudomonadati</taxon>
        <taxon>Pseudomonadota</taxon>
        <taxon>Gammaproteobacteria</taxon>
        <taxon>Alteromonadales</taxon>
        <taxon>Shewanellaceae</taxon>
        <taxon>Shewanella</taxon>
    </lineage>
</organism>
<comment type="catalytic activity">
    <reaction evidence="5">
        <text>L-glutaminyl-[protein] + H2O = L-glutamyl-[protein] + NH4(+)</text>
        <dbReference type="Rhea" id="RHEA:16441"/>
        <dbReference type="Rhea" id="RHEA-COMP:10207"/>
        <dbReference type="Rhea" id="RHEA-COMP:10208"/>
        <dbReference type="ChEBI" id="CHEBI:15377"/>
        <dbReference type="ChEBI" id="CHEBI:28938"/>
        <dbReference type="ChEBI" id="CHEBI:29973"/>
        <dbReference type="ChEBI" id="CHEBI:30011"/>
        <dbReference type="EC" id="3.5.1.44"/>
    </reaction>
</comment>
<dbReference type="GO" id="GO:0050568">
    <property type="term" value="F:protein-glutamine glutaminase activity"/>
    <property type="evidence" value="ECO:0007669"/>
    <property type="project" value="UniProtKB-UniRule"/>
</dbReference>
<comment type="caution">
    <text evidence="10">The sequence shown here is derived from an EMBL/GenBank/DDBJ whole genome shotgun (WGS) entry which is preliminary data.</text>
</comment>
<evidence type="ECO:0000313" key="11">
    <source>
        <dbReference type="Proteomes" id="UP000474778"/>
    </source>
</evidence>
<dbReference type="PROSITE" id="PS50122">
    <property type="entry name" value="CHEB"/>
    <property type="match status" value="1"/>
</dbReference>
<evidence type="ECO:0000259" key="9">
    <source>
        <dbReference type="PROSITE" id="PS50122"/>
    </source>
</evidence>
<dbReference type="HAMAP" id="MF_00099">
    <property type="entry name" value="CheB_chemtxs"/>
    <property type="match status" value="1"/>
</dbReference>
<dbReference type="GO" id="GO:0000156">
    <property type="term" value="F:phosphorelay response regulator activity"/>
    <property type="evidence" value="ECO:0007669"/>
    <property type="project" value="InterPro"/>
</dbReference>
<keyword evidence="3 5" id="KW-0378">Hydrolase</keyword>
<proteinExistence type="inferred from homology"/>
<dbReference type="PROSITE" id="PS50110">
    <property type="entry name" value="RESPONSE_REGULATORY"/>
    <property type="match status" value="1"/>
</dbReference>
<dbReference type="EC" id="3.1.1.61" evidence="5"/>
<dbReference type="SUPFAM" id="SSF52738">
    <property type="entry name" value="Methylesterase CheB, C-terminal domain"/>
    <property type="match status" value="1"/>
</dbReference>
<dbReference type="Pfam" id="PF01339">
    <property type="entry name" value="CheB_methylest"/>
    <property type="match status" value="1"/>
</dbReference>
<keyword evidence="10" id="KW-0489">Methyltransferase</keyword>
<evidence type="ECO:0000256" key="4">
    <source>
        <dbReference type="ARBA" id="ARBA00048267"/>
    </source>
</evidence>
<dbReference type="GO" id="GO:0008168">
    <property type="term" value="F:methyltransferase activity"/>
    <property type="evidence" value="ECO:0007669"/>
    <property type="project" value="UniProtKB-KW"/>
</dbReference>
<keyword evidence="2 5" id="KW-0145">Chemotaxis</keyword>
<protein>
    <recommendedName>
        <fullName evidence="5">Protein-glutamate methylesterase/protein-glutamine glutaminase</fullName>
        <ecNumber evidence="5">3.1.1.61</ecNumber>
        <ecNumber evidence="5">3.5.1.44</ecNumber>
    </recommendedName>
</protein>
<evidence type="ECO:0000256" key="3">
    <source>
        <dbReference type="ARBA" id="ARBA00022801"/>
    </source>
</evidence>
<keyword evidence="5 7" id="KW-0597">Phosphoprotein</keyword>
<sequence length="348" mass="37420">MIKVLIIDDSPLVRQLLTHMLAQAPDIKVVASAEDPYEARSLIKQFNPDVLTLDIEMPKMDGIAFLRNLMKLRPMPVVMVSTLTHKGAEITLEALALGAVDFISKPKSDLTNTLLDYTDELIQKVRTAAVSHVKALSRPVAKVAAGDRFANAQDRLIAIGASTGGTEAIQRVITPLPANTPPIVITQHIPAAFSLSFAKRLDSQSAIKVIEAQGGEIIESGTAYLAPGDTHLSVEKRGARLYTKLLDSDPVNRHKPAVDVLFNSIADCFGGNTIGILLTGMGKDGAQGLERLKAAGSHTIIQDEASSVVWGMPGAAAELNAHREILHLDKIPTRLMELLNTNKAVENN</sequence>
<evidence type="ECO:0000256" key="5">
    <source>
        <dbReference type="HAMAP-Rule" id="MF_00099"/>
    </source>
</evidence>
<feature type="domain" description="Response regulatory" evidence="8">
    <location>
        <begin position="3"/>
        <end position="120"/>
    </location>
</feature>
<comment type="PTM">
    <text evidence="5">Phosphorylated by CheA. Phosphorylation of the N-terminal regulatory domain activates the methylesterase activity.</text>
</comment>
<dbReference type="NCBIfam" id="NF009206">
    <property type="entry name" value="PRK12555.1"/>
    <property type="match status" value="1"/>
</dbReference>
<evidence type="ECO:0000256" key="1">
    <source>
        <dbReference type="ARBA" id="ARBA00022490"/>
    </source>
</evidence>
<dbReference type="Gene3D" id="3.40.50.180">
    <property type="entry name" value="Methylesterase CheB, C-terminal domain"/>
    <property type="match status" value="1"/>
</dbReference>
<gene>
    <name evidence="5 10" type="primary">cheB</name>
    <name evidence="10" type="ORF">GNT65_09940</name>
</gene>
<keyword evidence="11" id="KW-1185">Reference proteome</keyword>
<comment type="function">
    <text evidence="5">Involved in chemotaxis. Part of a chemotaxis signal transduction system that modulates chemotaxis in response to various stimuli. Catalyzes the demethylation of specific methylglutamate residues introduced into the chemoreceptors (methyl-accepting chemotaxis proteins or MCP) by CheR. Also mediates the irreversible deamidation of specific glutamine residues to glutamic acid.</text>
</comment>
<feature type="domain" description="CheB-type methylesterase" evidence="9">
    <location>
        <begin position="150"/>
        <end position="342"/>
    </location>
</feature>
<feature type="active site" evidence="5 6">
    <location>
        <position position="162"/>
    </location>
</feature>
<dbReference type="Gene3D" id="3.40.50.2300">
    <property type="match status" value="1"/>
</dbReference>
<evidence type="ECO:0000256" key="2">
    <source>
        <dbReference type="ARBA" id="ARBA00022500"/>
    </source>
</evidence>
<dbReference type="SMART" id="SM00448">
    <property type="entry name" value="REC"/>
    <property type="match status" value="1"/>
</dbReference>